<reference evidence="3" key="3">
    <citation type="submission" date="2025-08" db="UniProtKB">
        <authorList>
            <consortium name="RefSeq"/>
        </authorList>
    </citation>
    <scope>IDENTIFICATION</scope>
    <source>
        <strain evidence="3">CBS 342.82</strain>
    </source>
</reference>
<proteinExistence type="predicted"/>
<gene>
    <name evidence="3" type="ORF">K489DRAFT_304163</name>
</gene>
<feature type="domain" description="DUF7924" evidence="1">
    <location>
        <begin position="37"/>
        <end position="256"/>
    </location>
</feature>
<dbReference type="PANTHER" id="PTHR42470">
    <property type="entry name" value="VAST DOMAIN-CONTAINING PROTEIN"/>
    <property type="match status" value="1"/>
</dbReference>
<evidence type="ECO:0000313" key="2">
    <source>
        <dbReference type="Proteomes" id="UP000504637"/>
    </source>
</evidence>
<dbReference type="RefSeq" id="XP_033463892.1">
    <property type="nucleotide sequence ID" value="XM_033600503.1"/>
</dbReference>
<evidence type="ECO:0000259" key="1">
    <source>
        <dbReference type="Pfam" id="PF25545"/>
    </source>
</evidence>
<dbReference type="Pfam" id="PF25545">
    <property type="entry name" value="DUF7924"/>
    <property type="match status" value="1"/>
</dbReference>
<sequence length="258" mass="28896">QTEAVVSADCQKLCDSLLGAKVTIPTGTMFSSDRLLKILELVRFRSEARIFRDVTPLLVPSPELLYIDGHDSLEHVREAIDAEWTNCEPICGPQPKPDLTIGIAATAFTDEEIETMRLNCLHTCEILPSERIYCPFLICEAKGNRGTIEEADRQGMHAASIAVLSIVQLFTNISAIDEVDGRILAFSVSHNKEIIKIFGHFAVVRDGSPRYFRRRVFVTDFAEDVAVGQWHKTYGVVSAIYKNFYPQHLARIKSALSR</sequence>
<organism evidence="3">
    <name type="scientific">Dissoconium aciculare CBS 342.82</name>
    <dbReference type="NCBI Taxonomy" id="1314786"/>
    <lineage>
        <taxon>Eukaryota</taxon>
        <taxon>Fungi</taxon>
        <taxon>Dikarya</taxon>
        <taxon>Ascomycota</taxon>
        <taxon>Pezizomycotina</taxon>
        <taxon>Dothideomycetes</taxon>
        <taxon>Dothideomycetidae</taxon>
        <taxon>Mycosphaerellales</taxon>
        <taxon>Dissoconiaceae</taxon>
        <taxon>Dissoconium</taxon>
    </lineage>
</organism>
<reference evidence="3" key="1">
    <citation type="submission" date="2020-01" db="EMBL/GenBank/DDBJ databases">
        <authorList>
            <consortium name="DOE Joint Genome Institute"/>
            <person name="Haridas S."/>
            <person name="Albert R."/>
            <person name="Binder M."/>
            <person name="Bloem J."/>
            <person name="Labutti K."/>
            <person name="Salamov A."/>
            <person name="Andreopoulos B."/>
            <person name="Baker S.E."/>
            <person name="Barry K."/>
            <person name="Bills G."/>
            <person name="Bluhm B.H."/>
            <person name="Cannon C."/>
            <person name="Castanera R."/>
            <person name="Culley D.E."/>
            <person name="Daum C."/>
            <person name="Ezra D."/>
            <person name="Gonzalez J.B."/>
            <person name="Henrissat B."/>
            <person name="Kuo A."/>
            <person name="Liang C."/>
            <person name="Lipzen A."/>
            <person name="Lutzoni F."/>
            <person name="Magnuson J."/>
            <person name="Mondo S."/>
            <person name="Nolan M."/>
            <person name="Ohm R."/>
            <person name="Pangilinan J."/>
            <person name="Park H.-J."/>
            <person name="Ramirez L."/>
            <person name="Alfaro M."/>
            <person name="Sun H."/>
            <person name="Tritt A."/>
            <person name="Yoshinaga Y."/>
            <person name="Zwiers L.-H."/>
            <person name="Turgeon B.G."/>
            <person name="Goodwin S.B."/>
            <person name="Spatafora J.W."/>
            <person name="Crous P.W."/>
            <person name="Grigoriev I.V."/>
        </authorList>
    </citation>
    <scope>NUCLEOTIDE SEQUENCE</scope>
    <source>
        <strain evidence="3">CBS 342.82</strain>
    </source>
</reference>
<feature type="non-terminal residue" evidence="3">
    <location>
        <position position="1"/>
    </location>
</feature>
<dbReference type="Proteomes" id="UP000504637">
    <property type="component" value="Unplaced"/>
</dbReference>
<reference evidence="3" key="2">
    <citation type="submission" date="2020-04" db="EMBL/GenBank/DDBJ databases">
        <authorList>
            <consortium name="NCBI Genome Project"/>
        </authorList>
    </citation>
    <scope>NUCLEOTIDE SEQUENCE</scope>
    <source>
        <strain evidence="3">CBS 342.82</strain>
    </source>
</reference>
<feature type="non-terminal residue" evidence="3">
    <location>
        <position position="258"/>
    </location>
</feature>
<accession>A0A6J3MFT9</accession>
<protein>
    <recommendedName>
        <fullName evidence="1">DUF7924 domain-containing protein</fullName>
    </recommendedName>
</protein>
<dbReference type="GeneID" id="54358303"/>
<keyword evidence="2" id="KW-1185">Reference proteome</keyword>
<dbReference type="OrthoDB" id="5132737at2759"/>
<dbReference type="InterPro" id="IPR057684">
    <property type="entry name" value="DUF7924"/>
</dbReference>
<dbReference type="PANTHER" id="PTHR42470:SF2">
    <property type="match status" value="1"/>
</dbReference>
<dbReference type="AlphaFoldDB" id="A0A6J3MFT9"/>
<evidence type="ECO:0000313" key="3">
    <source>
        <dbReference type="RefSeq" id="XP_033463892.1"/>
    </source>
</evidence>
<name>A0A6J3MFT9_9PEZI</name>